<evidence type="ECO:0000259" key="15">
    <source>
        <dbReference type="PROSITE" id="PS50893"/>
    </source>
</evidence>
<reference evidence="17" key="1">
    <citation type="submission" date="2018-04" db="EMBL/GenBank/DDBJ databases">
        <authorList>
            <person name="Go L.Y."/>
            <person name="Mitchell J.A."/>
        </authorList>
    </citation>
    <scope>NUCLEOTIDE SEQUENCE</scope>
    <source>
        <tissue evidence="17">Whole organism</tissue>
    </source>
</reference>
<evidence type="ECO:0000256" key="10">
    <source>
        <dbReference type="RuleBase" id="RU003844"/>
    </source>
</evidence>
<feature type="domain" description="PH" evidence="14">
    <location>
        <begin position="1"/>
        <end position="98"/>
    </location>
</feature>
<evidence type="ECO:0000256" key="9">
    <source>
        <dbReference type="ARBA" id="ARBA00023136"/>
    </source>
</evidence>
<dbReference type="InterPro" id="IPR027417">
    <property type="entry name" value="P-loop_NTPase"/>
</dbReference>
<dbReference type="GO" id="GO:0140359">
    <property type="term" value="F:ABC-type transporter activity"/>
    <property type="evidence" value="ECO:0007669"/>
    <property type="project" value="InterPro"/>
</dbReference>
<dbReference type="PROSITE" id="PS50929">
    <property type="entry name" value="ABC_TM1F"/>
    <property type="match status" value="2"/>
</dbReference>
<evidence type="ECO:0000259" key="14">
    <source>
        <dbReference type="PROSITE" id="PS50003"/>
    </source>
</evidence>
<evidence type="ECO:0000256" key="6">
    <source>
        <dbReference type="ARBA" id="ARBA00022989"/>
    </source>
</evidence>
<dbReference type="Gene3D" id="3.30.70.3490">
    <property type="match status" value="1"/>
</dbReference>
<feature type="region of interest" description="Disordered" evidence="12">
    <location>
        <begin position="1405"/>
        <end position="1441"/>
    </location>
</feature>
<dbReference type="CDD" id="cd03250">
    <property type="entry name" value="ABCC_MRP_domain1"/>
    <property type="match status" value="1"/>
</dbReference>
<dbReference type="SUPFAM" id="SSF144000">
    <property type="entry name" value="Oxysterol-binding protein-like"/>
    <property type="match status" value="1"/>
</dbReference>
<dbReference type="PROSITE" id="PS50893">
    <property type="entry name" value="ABC_TRANSPORTER_2"/>
    <property type="match status" value="1"/>
</dbReference>
<dbReference type="Pfam" id="PF00169">
    <property type="entry name" value="PH"/>
    <property type="match status" value="1"/>
</dbReference>
<dbReference type="Gene3D" id="2.40.160.120">
    <property type="match status" value="1"/>
</dbReference>
<dbReference type="FunFam" id="1.20.1560.10:FF:000026">
    <property type="entry name" value="Multidrug resistance-associated protein lethal(2)03659"/>
    <property type="match status" value="1"/>
</dbReference>
<evidence type="ECO:0000256" key="8">
    <source>
        <dbReference type="ARBA" id="ARBA00023121"/>
    </source>
</evidence>
<dbReference type="GO" id="GO:0006869">
    <property type="term" value="P:lipid transport"/>
    <property type="evidence" value="ECO:0007669"/>
    <property type="project" value="UniProtKB-KW"/>
</dbReference>
<protein>
    <recommendedName>
        <fullName evidence="11">Oxysterol-binding protein</fullName>
    </recommendedName>
</protein>
<dbReference type="CDD" id="cd13290">
    <property type="entry name" value="PH_ORP9"/>
    <property type="match status" value="1"/>
</dbReference>
<evidence type="ECO:0000259" key="16">
    <source>
        <dbReference type="PROSITE" id="PS50929"/>
    </source>
</evidence>
<dbReference type="InterPro" id="IPR001849">
    <property type="entry name" value="PH_domain"/>
</dbReference>
<keyword evidence="7 11" id="KW-0445">Lipid transport</keyword>
<feature type="transmembrane region" description="Helical" evidence="13">
    <location>
        <begin position="1041"/>
        <end position="1064"/>
    </location>
</feature>
<dbReference type="InterPro" id="IPR018494">
    <property type="entry name" value="Oxysterol-bd_CS"/>
</dbReference>
<reference evidence="18" key="2">
    <citation type="submission" date="2018-07" db="EMBL/GenBank/DDBJ databases">
        <authorList>
            <person name="Quirk P.G."/>
            <person name="Krulwich T.A."/>
        </authorList>
    </citation>
    <scope>NUCLEOTIDE SEQUENCE</scope>
</reference>
<dbReference type="InterPro" id="IPR050173">
    <property type="entry name" value="ABC_transporter_C-like"/>
</dbReference>
<dbReference type="FunFam" id="1.20.1560.10:FF:000014">
    <property type="entry name" value="Multidrug resistance-associated protein member 4"/>
    <property type="match status" value="1"/>
</dbReference>
<feature type="domain" description="ABC transporter" evidence="15">
    <location>
        <begin position="1179"/>
        <end position="1402"/>
    </location>
</feature>
<comment type="subcellular location">
    <subcellularLocation>
        <location evidence="1">Membrane</location>
    </subcellularLocation>
</comment>
<dbReference type="InterPro" id="IPR003593">
    <property type="entry name" value="AAA+_ATPase"/>
</dbReference>
<evidence type="ECO:0000256" key="1">
    <source>
        <dbReference type="ARBA" id="ARBA00004370"/>
    </source>
</evidence>
<comment type="similarity">
    <text evidence="10">Belongs to the OSBP family.</text>
</comment>
<organism evidence="18">
    <name type="scientific">Culicoides sonorensis</name>
    <name type="common">Biting midge</name>
    <dbReference type="NCBI Taxonomy" id="179676"/>
    <lineage>
        <taxon>Eukaryota</taxon>
        <taxon>Metazoa</taxon>
        <taxon>Ecdysozoa</taxon>
        <taxon>Arthropoda</taxon>
        <taxon>Hexapoda</taxon>
        <taxon>Insecta</taxon>
        <taxon>Pterygota</taxon>
        <taxon>Neoptera</taxon>
        <taxon>Endopterygota</taxon>
        <taxon>Diptera</taxon>
        <taxon>Nematocera</taxon>
        <taxon>Chironomoidea</taxon>
        <taxon>Ceratopogonidae</taxon>
        <taxon>Ceratopogoninae</taxon>
        <taxon>Culicoides</taxon>
        <taxon>Monoculicoides</taxon>
    </lineage>
</organism>
<gene>
    <name evidence="18" type="primary">CSON010187</name>
</gene>
<evidence type="ECO:0000256" key="12">
    <source>
        <dbReference type="SAM" id="MobiDB-lite"/>
    </source>
</evidence>
<dbReference type="FunFam" id="3.40.50.300:FF:000482">
    <property type="entry name" value="Multidrug resistance-associated protein member 4"/>
    <property type="match status" value="1"/>
</dbReference>
<dbReference type="PROSITE" id="PS01013">
    <property type="entry name" value="OSBP"/>
    <property type="match status" value="1"/>
</dbReference>
<feature type="compositionally biased region" description="Polar residues" evidence="12">
    <location>
        <begin position="313"/>
        <end position="335"/>
    </location>
</feature>
<keyword evidence="6 13" id="KW-1133">Transmembrane helix</keyword>
<feature type="compositionally biased region" description="Basic and acidic residues" evidence="12">
    <location>
        <begin position="274"/>
        <end position="284"/>
    </location>
</feature>
<feature type="region of interest" description="Disordered" evidence="12">
    <location>
        <begin position="1125"/>
        <end position="1150"/>
    </location>
</feature>
<dbReference type="GO" id="GO:0016887">
    <property type="term" value="F:ATP hydrolysis activity"/>
    <property type="evidence" value="ECO:0007669"/>
    <property type="project" value="InterPro"/>
</dbReference>
<dbReference type="InterPro" id="IPR036640">
    <property type="entry name" value="ABC1_TM_sf"/>
</dbReference>
<dbReference type="Gene3D" id="2.30.29.30">
    <property type="entry name" value="Pleckstrin-homology domain (PH domain)/Phosphotyrosine-binding domain (PTB)"/>
    <property type="match status" value="1"/>
</dbReference>
<dbReference type="InterPro" id="IPR000648">
    <property type="entry name" value="Oxysterol-bd"/>
</dbReference>
<dbReference type="EMBL" id="UFQT01000040">
    <property type="protein sequence ID" value="SSX18651.1"/>
    <property type="molecule type" value="Genomic_DNA"/>
</dbReference>
<dbReference type="PANTHER" id="PTHR24223:SF448">
    <property type="entry name" value="FI20146P1-RELATED"/>
    <property type="match status" value="1"/>
</dbReference>
<feature type="domain" description="ABC transmembrane type-1" evidence="16">
    <location>
        <begin position="827"/>
        <end position="1093"/>
    </location>
</feature>
<dbReference type="SMART" id="SM00233">
    <property type="entry name" value="PH"/>
    <property type="match status" value="1"/>
</dbReference>
<feature type="transmembrane region" description="Helical" evidence="13">
    <location>
        <begin position="825"/>
        <end position="853"/>
    </location>
</feature>
<dbReference type="PANTHER" id="PTHR24223">
    <property type="entry name" value="ATP-BINDING CASSETTE SUB-FAMILY C"/>
    <property type="match status" value="1"/>
</dbReference>
<dbReference type="Pfam" id="PF01237">
    <property type="entry name" value="Oxysterol_BP"/>
    <property type="match status" value="1"/>
</dbReference>
<dbReference type="SUPFAM" id="SSF52540">
    <property type="entry name" value="P-loop containing nucleoside triphosphate hydrolases"/>
    <property type="match status" value="1"/>
</dbReference>
<keyword evidence="8" id="KW-0446">Lipid-binding</keyword>
<evidence type="ECO:0000256" key="5">
    <source>
        <dbReference type="ARBA" id="ARBA00022840"/>
    </source>
</evidence>
<dbReference type="PROSITE" id="PS00211">
    <property type="entry name" value="ABC_TRANSPORTER_1"/>
    <property type="match status" value="1"/>
</dbReference>
<evidence type="ECO:0000256" key="3">
    <source>
        <dbReference type="ARBA" id="ARBA00022692"/>
    </source>
</evidence>
<feature type="compositionally biased region" description="Polar residues" evidence="12">
    <location>
        <begin position="1125"/>
        <end position="1145"/>
    </location>
</feature>
<dbReference type="Gene3D" id="3.40.50.300">
    <property type="entry name" value="P-loop containing nucleotide triphosphate hydrolases"/>
    <property type="match status" value="1"/>
</dbReference>
<name>A0A336LPD5_CULSO</name>
<keyword evidence="2 11" id="KW-0813">Transport</keyword>
<dbReference type="InterPro" id="IPR017871">
    <property type="entry name" value="ABC_transporter-like_CS"/>
</dbReference>
<feature type="transmembrane region" description="Helical" evidence="13">
    <location>
        <begin position="1622"/>
        <end position="1645"/>
    </location>
</feature>
<feature type="transmembrane region" description="Helical" evidence="13">
    <location>
        <begin position="955"/>
        <end position="976"/>
    </location>
</feature>
<dbReference type="FunFam" id="1.10.287.2720:FF:000001">
    <property type="entry name" value="Oxysterol-binding OBPalpha"/>
    <property type="match status" value="1"/>
</dbReference>
<dbReference type="FunFam" id="2.30.29.30:FF:000450">
    <property type="entry name" value="Oxysterol-binding protein"/>
    <property type="match status" value="1"/>
</dbReference>
<feature type="compositionally biased region" description="Polar residues" evidence="12">
    <location>
        <begin position="256"/>
        <end position="273"/>
    </location>
</feature>
<dbReference type="EMBL" id="UFQS01000040">
    <property type="protein sequence ID" value="SSW98265.1"/>
    <property type="molecule type" value="Genomic_DNA"/>
</dbReference>
<dbReference type="GO" id="GO:0008289">
    <property type="term" value="F:lipid binding"/>
    <property type="evidence" value="ECO:0007669"/>
    <property type="project" value="UniProtKB-KW"/>
</dbReference>
<dbReference type="SMART" id="SM00382">
    <property type="entry name" value="AAA"/>
    <property type="match status" value="1"/>
</dbReference>
<dbReference type="GO" id="GO:0016020">
    <property type="term" value="C:membrane"/>
    <property type="evidence" value="ECO:0007669"/>
    <property type="project" value="UniProtKB-SubCell"/>
</dbReference>
<evidence type="ECO:0000256" key="11">
    <source>
        <dbReference type="RuleBase" id="RU003845"/>
    </source>
</evidence>
<evidence type="ECO:0000256" key="7">
    <source>
        <dbReference type="ARBA" id="ARBA00023055"/>
    </source>
</evidence>
<feature type="transmembrane region" description="Helical" evidence="13">
    <location>
        <begin position="1735"/>
        <end position="1756"/>
    </location>
</feature>
<evidence type="ECO:0000313" key="18">
    <source>
        <dbReference type="EMBL" id="SSX18651.1"/>
    </source>
</evidence>
<dbReference type="Pfam" id="PF00005">
    <property type="entry name" value="ABC_tran"/>
    <property type="match status" value="1"/>
</dbReference>
<feature type="transmembrane region" description="Helical" evidence="13">
    <location>
        <begin position="865"/>
        <end position="886"/>
    </location>
</feature>
<dbReference type="InterPro" id="IPR011527">
    <property type="entry name" value="ABC1_TM_dom"/>
</dbReference>
<keyword evidence="4" id="KW-0547">Nucleotide-binding</keyword>
<accession>A0A336LPD5</accession>
<feature type="transmembrane region" description="Helical" evidence="13">
    <location>
        <begin position="1651"/>
        <end position="1669"/>
    </location>
</feature>
<keyword evidence="3 13" id="KW-0812">Transmembrane</keyword>
<dbReference type="FunFam" id="2.40.160.120:FF:000014">
    <property type="entry name" value="Oxysterol-binding protein"/>
    <property type="match status" value="1"/>
</dbReference>
<dbReference type="Pfam" id="PF00664">
    <property type="entry name" value="ABC_membrane"/>
    <property type="match status" value="2"/>
</dbReference>
<dbReference type="VEuPathDB" id="VectorBase:CSON010187"/>
<evidence type="ECO:0000256" key="4">
    <source>
        <dbReference type="ARBA" id="ARBA00022741"/>
    </source>
</evidence>
<evidence type="ECO:0000313" key="17">
    <source>
        <dbReference type="EMBL" id="SSW98265.1"/>
    </source>
</evidence>
<dbReference type="PROSITE" id="PS50003">
    <property type="entry name" value="PH_DOMAIN"/>
    <property type="match status" value="1"/>
</dbReference>
<sequence>MTNLEGTLHKWINFAKGWQYRFFVLDENAGLLSYYTSKEKMIKGVRRGCVRLKGAVLGIDDQDMTTFTITVDHKTFHFQARDGEEREKWVRRLEDTILKHANRSRALWEQQRFYASSSSGGSGKKEVSPLVLFDKKVSEADAYLQLMIEQVSKVETKIEAIEDESKKEAVKNISTLGNQMLENIKHSIVLLQIAKNTAHPINGIYQGPKKLDSVESLESKQKRQSLQRAITVPETSYSSSEEDDDFFDAHDESEFTPSNIKPFNTAEVNSTHSKTSDELYKSGEDSTSNSASLPKSENFEEATGDSPEHSSRDQTLTTGAYNTAGSQKNLPTKNDGTLDYDALYEDTDDSDDLSMESHGSVVTHLLSQVKIGMDLTKVVLPTFILERRSLLEMYADYFAHPDLFLKIVDMPTPKERMIQVVKWYLSSYHAGRKSAVAKKPYNPIIGEVFQCHWDIPELNKADSNDDVCSDGPIPWCKKNQLTFIAEQVSHHPPISAFYAEHYEKRICFTAHVWTKSKFLGLSIGVHNIGQGIVTLCDLNEEYILTFPNGYGRSILTVPWIELGGSVTITCPKTKYHADIEFLTKPFYGGKKNRISAEIFAPNEKKSFVSINGEWNGVMEAKWTDTKTTEVFIDVNSIPVFKKNVRPVAEQSDNESRRVWREVTAGLKLNDIDKATNAKFQIEQRQREEAKTRKETNEDFKNLHFKSVGDGWLFTKPLTHLKAQKPLFNDARDTLDLTGGDYYDDKQYPELKNENKLYFRRPPGGLSTRKPVVKPNIPPDVEPIDNLLGDKLCQAWFNELERSKNDSKKRPPSLLRAGFKVFGCEIALLGLVLLVLEFAIRVTQPLFLGGLIAYYSKGNDNINEAYLYAGGVIMCSLLNVLIVHPYMLSQLHTGMKMRIAACSMIYRKALRLTKNALGESTAGQVVNLLSNDVARLELSVLFVHYLWIGPLEVIEIGISTIFGVVFLLLFVPLQIFLGKLNSKLRLKTALRTDERVRFMSEIVNGIQVIKMYAWEKPFSKLVEMARRKEIQVIRQVSYIRGILLSFIMFLTRVSVFLSLIGYALLGYQIGAQKAFIVTAFFNTLRASMTVFFPQGIGQLAETLVSVQRIQKFMLYEELDRSKESLAHSQSANDTGVPSTQSTVTKGDQSEHYNNKDLIEELPLDKENPILISEQLSKAGVSLENVTAKWDPSHSENTLNNVNLRVQPGTLVAVVGPVGAGKSSLIQTILGELLIESGKIEVNGQISYASQEPWLFSASIRQNILFGLPYEKERYKKVVKRCALERDFSLFSNGDKTIVGERGTSLSGGQKARINLARAVYRDHDIYLLDDPLSAVDSHVGRHLFDQCIRLQLRGKVVILVTHQLQYLQNVDQIVILEHGHVKAVGTYDSLRESGLDFAKLLANPEETEDERERSLSRSSSKNIHTRRSSNLSADSDDHMDTKEELGQIEEKKQDGNIGFTVYKKYFKASGGWCMFSFLAFMCIFAQFLASSGDYFLTYWVNKQENVTELQTNEFNNTETNSQTKRDIKEDWDNFWMKIASIWESFVNDENFDVYLFTIITILTVVITLARSVIFFNSCMRASKNLHNTMFIGITHARMYFFNTNPSGRILNRFSKDMGQVDEILPGIAIDVIQIFLALAGIIFVVAIVNPYFLIPTVIIGVIFYLLRVFYLKTSTAVKRIEATTRSPIYSHLAASLNGLSTIRAFKAEQILIHEFDSHQDLHSSAFYLFMSASRAFGFWLDMFCVLYVAIVTLSFFVMESNGGNVGLAITQALGLTGMGNAPISRT</sequence>
<dbReference type="InterPro" id="IPR011993">
    <property type="entry name" value="PH-like_dom_sf"/>
</dbReference>
<feature type="region of interest" description="Disordered" evidence="12">
    <location>
        <begin position="216"/>
        <end position="336"/>
    </location>
</feature>
<feature type="transmembrane region" description="Helical" evidence="13">
    <location>
        <begin position="1552"/>
        <end position="1574"/>
    </location>
</feature>
<evidence type="ECO:0000256" key="13">
    <source>
        <dbReference type="SAM" id="Phobius"/>
    </source>
</evidence>
<proteinExistence type="inferred from homology"/>
<feature type="compositionally biased region" description="Polar residues" evidence="12">
    <location>
        <begin position="285"/>
        <end position="295"/>
    </location>
</feature>
<dbReference type="SUPFAM" id="SSF50729">
    <property type="entry name" value="PH domain-like"/>
    <property type="match status" value="1"/>
</dbReference>
<feature type="transmembrane region" description="Helical" evidence="13">
    <location>
        <begin position="1471"/>
        <end position="1488"/>
    </location>
</feature>
<dbReference type="Gene3D" id="1.20.1560.10">
    <property type="entry name" value="ABC transporter type 1, transmembrane domain"/>
    <property type="match status" value="2"/>
</dbReference>
<keyword evidence="9 13" id="KW-0472">Membrane</keyword>
<dbReference type="InterPro" id="IPR003439">
    <property type="entry name" value="ABC_transporter-like_ATP-bd"/>
</dbReference>
<dbReference type="SUPFAM" id="SSF90123">
    <property type="entry name" value="ABC transporter transmembrane region"/>
    <property type="match status" value="2"/>
</dbReference>
<keyword evidence="5" id="KW-0067">ATP-binding</keyword>
<dbReference type="GO" id="GO:0005524">
    <property type="term" value="F:ATP binding"/>
    <property type="evidence" value="ECO:0007669"/>
    <property type="project" value="UniProtKB-KW"/>
</dbReference>
<evidence type="ECO:0000256" key="2">
    <source>
        <dbReference type="ARBA" id="ARBA00022448"/>
    </source>
</evidence>
<dbReference type="Gene3D" id="1.10.287.2720">
    <property type="match status" value="1"/>
</dbReference>
<dbReference type="InterPro" id="IPR037239">
    <property type="entry name" value="OSBP_sf"/>
</dbReference>
<feature type="domain" description="ABC transmembrane type-1" evidence="16">
    <location>
        <begin position="1552"/>
        <end position="1785"/>
    </location>
</feature>